<dbReference type="EMBL" id="CP039908">
    <property type="protein sequence ID" value="QCM02976.1"/>
    <property type="molecule type" value="Genomic_DNA"/>
</dbReference>
<accession>A0AAE6BS13</accession>
<sequence length="79" mass="8973">MRGGFIPSCRRQRKNLSSVILGPVPRIRCRLIFDAWLDPRHKAEDGVAWGEDSRQSHRAAQLAPRRNMVFICGTENSLA</sequence>
<evidence type="ECO:0000313" key="2">
    <source>
        <dbReference type="Proteomes" id="UP000298646"/>
    </source>
</evidence>
<protein>
    <submittedName>
        <fullName evidence="1">Uncharacterized protein</fullName>
    </submittedName>
</protein>
<proteinExistence type="predicted"/>
<dbReference type="Proteomes" id="UP000298646">
    <property type="component" value="Chromosome linear"/>
</dbReference>
<reference evidence="1 2" key="1">
    <citation type="submission" date="2019-04" db="EMBL/GenBank/DDBJ databases">
        <title>Complete genome sequence of Agrobacterium tumefaciens CFBP6624.</title>
        <authorList>
            <person name="Haryono M."/>
            <person name="Lin Y.-C."/>
            <person name="Lai E.-M."/>
            <person name="Kuo C.-H."/>
        </authorList>
    </citation>
    <scope>NUCLEOTIDE SEQUENCE [LARGE SCALE GENOMIC DNA]</scope>
    <source>
        <strain evidence="1 2">CFBP6624</strain>
    </source>
</reference>
<organism evidence="1 2">
    <name type="scientific">Agrobacterium tumefaciens</name>
    <dbReference type="NCBI Taxonomy" id="358"/>
    <lineage>
        <taxon>Bacteria</taxon>
        <taxon>Pseudomonadati</taxon>
        <taxon>Pseudomonadota</taxon>
        <taxon>Alphaproteobacteria</taxon>
        <taxon>Hyphomicrobiales</taxon>
        <taxon>Rhizobiaceae</taxon>
        <taxon>Rhizobium/Agrobacterium group</taxon>
        <taxon>Agrobacterium</taxon>
        <taxon>Agrobacterium tumefaciens complex</taxon>
    </lineage>
</organism>
<evidence type="ECO:0000313" key="1">
    <source>
        <dbReference type="EMBL" id="QCM02976.1"/>
    </source>
</evidence>
<gene>
    <name evidence="1" type="ORF">CFBP6624_22845</name>
</gene>
<dbReference type="AlphaFoldDB" id="A0AAE6BS13"/>
<name>A0AAE6BS13_AGRTU</name>